<evidence type="ECO:0000256" key="6">
    <source>
        <dbReference type="SAM" id="MobiDB-lite"/>
    </source>
</evidence>
<dbReference type="InterPro" id="IPR013249">
    <property type="entry name" value="RNA_pol_sigma70_r4_t2"/>
</dbReference>
<keyword evidence="4" id="KW-0238">DNA-binding</keyword>
<dbReference type="Gene3D" id="1.10.10.10">
    <property type="entry name" value="Winged helix-like DNA-binding domain superfamily/Winged helix DNA-binding domain"/>
    <property type="match status" value="1"/>
</dbReference>
<dbReference type="Proteomes" id="UP000325787">
    <property type="component" value="Chromosome"/>
</dbReference>
<feature type="domain" description="RNA polymerase sigma factor 70 region 4 type 2" evidence="7">
    <location>
        <begin position="239"/>
        <end position="290"/>
    </location>
</feature>
<dbReference type="EMBL" id="CP034550">
    <property type="protein sequence ID" value="QFZ18534.1"/>
    <property type="molecule type" value="Genomic_DNA"/>
</dbReference>
<evidence type="ECO:0000313" key="9">
    <source>
        <dbReference type="Proteomes" id="UP000325787"/>
    </source>
</evidence>
<dbReference type="InterPro" id="IPR036388">
    <property type="entry name" value="WH-like_DNA-bd_sf"/>
</dbReference>
<comment type="similarity">
    <text evidence="1">Belongs to the sigma-70 factor family. ECF subfamily.</text>
</comment>
<accession>A0A5Q0GYF6</accession>
<feature type="region of interest" description="Disordered" evidence="6">
    <location>
        <begin position="1"/>
        <end position="32"/>
    </location>
</feature>
<evidence type="ECO:0000256" key="3">
    <source>
        <dbReference type="ARBA" id="ARBA00023082"/>
    </source>
</evidence>
<feature type="compositionally biased region" description="Basic and acidic residues" evidence="6">
    <location>
        <begin position="1"/>
        <end position="10"/>
    </location>
</feature>
<dbReference type="InterPro" id="IPR039425">
    <property type="entry name" value="RNA_pol_sigma-70-like"/>
</dbReference>
<dbReference type="GO" id="GO:0003677">
    <property type="term" value="F:DNA binding"/>
    <property type="evidence" value="ECO:0007669"/>
    <property type="project" value="UniProtKB-KW"/>
</dbReference>
<evidence type="ECO:0000256" key="4">
    <source>
        <dbReference type="ARBA" id="ARBA00023125"/>
    </source>
</evidence>
<dbReference type="SUPFAM" id="SSF88659">
    <property type="entry name" value="Sigma3 and sigma4 domains of RNA polymerase sigma factors"/>
    <property type="match status" value="1"/>
</dbReference>
<reference evidence="9" key="1">
    <citation type="journal article" date="2021" name="Curr. Microbiol.">
        <title>Complete genome of nocamycin-producing strain Saccharothrix syringae NRRL B-16468 reveals the biosynthetic potential for secondary metabolites.</title>
        <authorList>
            <person name="Mo X."/>
            <person name="Yang S."/>
        </authorList>
    </citation>
    <scope>NUCLEOTIDE SEQUENCE [LARGE SCALE GENOMIC DNA]</scope>
    <source>
        <strain evidence="9">ATCC 51364 / DSM 43886 / JCM 6844 / KCTC 9398 / NBRC 14523 / NRRL B-16468 / INA 2240</strain>
    </source>
</reference>
<sequence length="314" mass="34421">MGGERSEACEAPRPAHLQPEVGSPPRGDAPVTPAVRWQVHDPSRALLDDPHLTGSERAELVEALERAARHLADGRLYARIAAQGFTGFAYDALAFNLTAYALPVMLAWLRRGRIFAECAAKGRGLPYGDRGRERLARSRDDRLELAGETIAKALNLFRKLAVAGRGWSADGGTALTTYFVGTCVQVFPNVWRHWIKEQGWTEEQGADLLMDDLGTLMDTTDRHLDTHTDPAEIAASRDVVRTALDAMPGPVREVAELLILHGWKLPEVAAYLGTSPGAVEQRLRRYRRQLARKLGQDAAGSFPTSRAIIGSGDR</sequence>
<evidence type="ECO:0000259" key="7">
    <source>
        <dbReference type="Pfam" id="PF08281"/>
    </source>
</evidence>
<keyword evidence="3" id="KW-0731">Sigma factor</keyword>
<dbReference type="GO" id="GO:0016987">
    <property type="term" value="F:sigma factor activity"/>
    <property type="evidence" value="ECO:0007669"/>
    <property type="project" value="UniProtKB-KW"/>
</dbReference>
<evidence type="ECO:0000256" key="1">
    <source>
        <dbReference type="ARBA" id="ARBA00010641"/>
    </source>
</evidence>
<dbReference type="OrthoDB" id="3215396at2"/>
<protein>
    <submittedName>
        <fullName evidence="8">Sigma-70 family RNA polymerase sigma factor</fullName>
    </submittedName>
</protein>
<keyword evidence="5" id="KW-0804">Transcription</keyword>
<gene>
    <name evidence="8" type="ORF">EKG83_14620</name>
</gene>
<evidence type="ECO:0000256" key="5">
    <source>
        <dbReference type="ARBA" id="ARBA00023163"/>
    </source>
</evidence>
<dbReference type="Pfam" id="PF08281">
    <property type="entry name" value="Sigma70_r4_2"/>
    <property type="match status" value="1"/>
</dbReference>
<dbReference type="InterPro" id="IPR013324">
    <property type="entry name" value="RNA_pol_sigma_r3/r4-like"/>
</dbReference>
<dbReference type="AlphaFoldDB" id="A0A5Q0GYF6"/>
<proteinExistence type="inferred from homology"/>
<evidence type="ECO:0000256" key="2">
    <source>
        <dbReference type="ARBA" id="ARBA00023015"/>
    </source>
</evidence>
<evidence type="ECO:0000313" key="8">
    <source>
        <dbReference type="EMBL" id="QFZ18534.1"/>
    </source>
</evidence>
<dbReference type="GO" id="GO:0006352">
    <property type="term" value="P:DNA-templated transcription initiation"/>
    <property type="evidence" value="ECO:0007669"/>
    <property type="project" value="InterPro"/>
</dbReference>
<name>A0A5Q0GYF6_SACSY</name>
<dbReference type="PANTHER" id="PTHR43133:SF8">
    <property type="entry name" value="RNA POLYMERASE SIGMA FACTOR HI_1459-RELATED"/>
    <property type="match status" value="1"/>
</dbReference>
<keyword evidence="9" id="KW-1185">Reference proteome</keyword>
<dbReference type="KEGG" id="ssyi:EKG83_14620"/>
<dbReference type="PANTHER" id="PTHR43133">
    <property type="entry name" value="RNA POLYMERASE ECF-TYPE SIGMA FACTO"/>
    <property type="match status" value="1"/>
</dbReference>
<organism evidence="8 9">
    <name type="scientific">Saccharothrix syringae</name>
    <name type="common">Nocardiopsis syringae</name>
    <dbReference type="NCBI Taxonomy" id="103733"/>
    <lineage>
        <taxon>Bacteria</taxon>
        <taxon>Bacillati</taxon>
        <taxon>Actinomycetota</taxon>
        <taxon>Actinomycetes</taxon>
        <taxon>Pseudonocardiales</taxon>
        <taxon>Pseudonocardiaceae</taxon>
        <taxon>Saccharothrix</taxon>
    </lineage>
</organism>
<keyword evidence="2" id="KW-0805">Transcription regulation</keyword>